<dbReference type="CDD" id="cd03875">
    <property type="entry name" value="M28_Fxna_like"/>
    <property type="match status" value="1"/>
</dbReference>
<comment type="cofactor">
    <cofactor evidence="1">
        <name>Zn(2+)</name>
        <dbReference type="ChEBI" id="CHEBI:29105"/>
    </cofactor>
</comment>
<comment type="similarity">
    <text evidence="4 15">Belongs to the peptidase M28 family.</text>
</comment>
<dbReference type="Gene3D" id="3.40.630.10">
    <property type="entry name" value="Zn peptidases"/>
    <property type="match status" value="1"/>
</dbReference>
<evidence type="ECO:0000256" key="14">
    <source>
        <dbReference type="ARBA" id="ARBA00023180"/>
    </source>
</evidence>
<keyword evidence="22" id="KW-1185">Reference proteome</keyword>
<feature type="transmembrane region" description="Helical" evidence="17">
    <location>
        <begin position="509"/>
        <end position="531"/>
    </location>
</feature>
<comment type="function">
    <text evidence="2">May be involved in vacuolar sorting and osmoregulation.</text>
</comment>
<protein>
    <recommendedName>
        <fullName evidence="15">Peptide hydrolase</fullName>
        <ecNumber evidence="15">3.4.-.-</ecNumber>
    </recommendedName>
</protein>
<dbReference type="GeneID" id="76148419"/>
<feature type="transmembrane region" description="Helical" evidence="17">
    <location>
        <begin position="619"/>
        <end position="638"/>
    </location>
</feature>
<evidence type="ECO:0000313" key="21">
    <source>
        <dbReference type="EMBL" id="KAI5967466.1"/>
    </source>
</evidence>
<keyword evidence="11 17" id="KW-1133">Transmembrane helix</keyword>
<sequence>MTEAESSSSVSGERRSEDHPLRTSSNRPNAIYRFFNALFRYRKTSLSLFVIITLVLGVALSFVDNNLEFSIDLPSDKSEQKLLNESWIDLQTIAQSQHPYASRGNDAVHQYLESKIQQIVHGNKHIIFDNDLNGTNKFLYNTSFKSVAYYESNNLLVKIDGSDHSLPAFLLSAHFDSVPTSFGVTDDGMGVASLLAVLRYYATQKQPKRTIIFNFNNHEEFGLYGATAFVNHPWFKKVRYFLNLEGTGAGGKAILFRGTDYGIVKYFKKVRFPYASSIFQQGFANSLIHSETDYKVYREAGLRGLDLAFFKPRDLYHTEEDNIKNVNLKSLWHMASNAIDLTNFIAENEIDDTGDDEAAIYTSVLNNFYSMPSSKLAAINTALIVIFAVINGALVFTTLKYKKWHASTSVFLYLPISTVIAWIIVSLVVSRTFEASNPLLPTSHPFLLVTTIASISLIAFYLFSRLVSQHLDLKLMCILQSSFVYWVLLIYSTRGIFINKSDPRHSGEFAISILFLLGASTSFLGLLGWIFSRTRTEKSFDEQPLLDGASIEHYTSDDDEVDDVQGDDFVMQESEDSYDWSLQYLLTVPISFFVIYNSGWLILHGINKTVQESAASQKFVYFVIEVFSIALVLPLIPFVRYLNRLLVLGLFAVALVGSLLVLNTDPFNEQNPLKVRFLQTVNETGSTVHIYGRGNEIPQFLARIPSVEESQTEIITSGQDDGIKLYSYKTELLPHIIPSNTSKEYLEVEVKNSSNAGSFGINFNEVVIKAPKSRLCNIAFPGDEVKAVLVKNNTHRFPPFKQIPDGFSHNVDYIYKDVDGIKKFFLNKLDWNSQFDIGIYWLPGINDNSNVLDINVECFWADLQPISDESGIQPAIPAYEELLQYSPRYVSIANKDRGLVSAKVKSDNHFATQALYVVGKFLVYSPKSNLRTLCSRKAGTVADSWKWKTSELSPSQRYTVGTVLYFKSS</sequence>
<feature type="transmembrane region" description="Helical" evidence="17">
    <location>
        <begin position="645"/>
        <end position="662"/>
    </location>
</feature>
<keyword evidence="8 15" id="KW-0479">Metal-binding</keyword>
<evidence type="ECO:0000256" key="15">
    <source>
        <dbReference type="RuleBase" id="RU361240"/>
    </source>
</evidence>
<dbReference type="GO" id="GO:0005774">
    <property type="term" value="C:vacuolar membrane"/>
    <property type="evidence" value="ECO:0007669"/>
    <property type="project" value="UniProtKB-SubCell"/>
</dbReference>
<evidence type="ECO:0000256" key="6">
    <source>
        <dbReference type="ARBA" id="ARBA00022670"/>
    </source>
</evidence>
<evidence type="ECO:0000256" key="11">
    <source>
        <dbReference type="ARBA" id="ARBA00022989"/>
    </source>
</evidence>
<feature type="domain" description="Vacuolar membrane protease transmembrane" evidence="20">
    <location>
        <begin position="575"/>
        <end position="640"/>
    </location>
</feature>
<evidence type="ECO:0000313" key="22">
    <source>
        <dbReference type="Proteomes" id="UP001204833"/>
    </source>
</evidence>
<dbReference type="SUPFAM" id="SSF53187">
    <property type="entry name" value="Zn-dependent exopeptidases"/>
    <property type="match status" value="1"/>
</dbReference>
<name>A0AAD5BJK4_9ASCO</name>
<evidence type="ECO:0000259" key="19">
    <source>
        <dbReference type="Pfam" id="PF22250"/>
    </source>
</evidence>
<keyword evidence="7 17" id="KW-0812">Transmembrane</keyword>
<evidence type="ECO:0000256" key="16">
    <source>
        <dbReference type="SAM" id="MobiDB-lite"/>
    </source>
</evidence>
<feature type="transmembrane region" description="Helical" evidence="17">
    <location>
        <begin position="584"/>
        <end position="607"/>
    </location>
</feature>
<dbReference type="InterPro" id="IPR007484">
    <property type="entry name" value="Peptidase_M28"/>
</dbReference>
<dbReference type="GO" id="GO:0008235">
    <property type="term" value="F:metalloexopeptidase activity"/>
    <property type="evidence" value="ECO:0007669"/>
    <property type="project" value="InterPro"/>
</dbReference>
<feature type="compositionally biased region" description="Low complexity" evidence="16">
    <location>
        <begin position="1"/>
        <end position="11"/>
    </location>
</feature>
<proteinExistence type="inferred from homology"/>
<evidence type="ECO:0000256" key="7">
    <source>
        <dbReference type="ARBA" id="ARBA00022692"/>
    </source>
</evidence>
<keyword evidence="9 15" id="KW-0378">Hydrolase</keyword>
<feature type="domain" description="Peptidase M28" evidence="18">
    <location>
        <begin position="154"/>
        <end position="341"/>
    </location>
</feature>
<feature type="domain" description="Vacuolar membrane protease C-terminal" evidence="19">
    <location>
        <begin position="673"/>
        <end position="901"/>
    </location>
</feature>
<keyword evidence="10 15" id="KW-0862">Zinc</keyword>
<dbReference type="Pfam" id="PF22250">
    <property type="entry name" value="PFF1_C"/>
    <property type="match status" value="1"/>
</dbReference>
<evidence type="ECO:0000256" key="9">
    <source>
        <dbReference type="ARBA" id="ARBA00022801"/>
    </source>
</evidence>
<dbReference type="EMBL" id="JAIHNG010000028">
    <property type="protein sequence ID" value="KAI5967466.1"/>
    <property type="molecule type" value="Genomic_DNA"/>
</dbReference>
<dbReference type="InterPro" id="IPR053975">
    <property type="entry name" value="PFF1_C"/>
</dbReference>
<feature type="domain" description="Vacuolar membrane protease transmembrane" evidence="20">
    <location>
        <begin position="414"/>
        <end position="556"/>
    </location>
</feature>
<evidence type="ECO:0000259" key="18">
    <source>
        <dbReference type="Pfam" id="PF04389"/>
    </source>
</evidence>
<feature type="transmembrane region" description="Helical" evidence="17">
    <location>
        <begin position="411"/>
        <end position="433"/>
    </location>
</feature>
<feature type="transmembrane region" description="Helical" evidence="17">
    <location>
        <begin position="475"/>
        <end position="497"/>
    </location>
</feature>
<dbReference type="InterPro" id="IPR053976">
    <property type="entry name" value="PFF1_TM"/>
</dbReference>
<dbReference type="GO" id="GO:0006508">
    <property type="term" value="P:proteolysis"/>
    <property type="evidence" value="ECO:0007669"/>
    <property type="project" value="UniProtKB-KW"/>
</dbReference>
<evidence type="ECO:0000256" key="13">
    <source>
        <dbReference type="ARBA" id="ARBA00023136"/>
    </source>
</evidence>
<evidence type="ECO:0000256" key="10">
    <source>
        <dbReference type="ARBA" id="ARBA00022833"/>
    </source>
</evidence>
<organism evidence="21 22">
    <name type="scientific">Candida theae</name>
    <dbReference type="NCBI Taxonomy" id="1198502"/>
    <lineage>
        <taxon>Eukaryota</taxon>
        <taxon>Fungi</taxon>
        <taxon>Dikarya</taxon>
        <taxon>Ascomycota</taxon>
        <taxon>Saccharomycotina</taxon>
        <taxon>Pichiomycetes</taxon>
        <taxon>Debaryomycetaceae</taxon>
        <taxon>Candida/Lodderomyces clade</taxon>
        <taxon>Candida</taxon>
    </lineage>
</organism>
<evidence type="ECO:0000256" key="8">
    <source>
        <dbReference type="ARBA" id="ARBA00022723"/>
    </source>
</evidence>
<dbReference type="PANTHER" id="PTHR12147:SF58">
    <property type="entry name" value="VACUOLAR MEMBRANE PROTEASE"/>
    <property type="match status" value="1"/>
</dbReference>
<dbReference type="AlphaFoldDB" id="A0AAD5BJK4"/>
<dbReference type="PANTHER" id="PTHR12147">
    <property type="entry name" value="METALLOPEPTIDASE M28 FAMILY MEMBER"/>
    <property type="match status" value="1"/>
</dbReference>
<reference evidence="21 22" key="1">
    <citation type="journal article" date="2022" name="DNA Res.">
        <title>Genome analysis of five recently described species of the CUG-Ser clade uncovers Candida theae as a new hybrid lineage with pathogenic potential in the Candida parapsilosis species complex.</title>
        <authorList>
            <person name="Mixao V."/>
            <person name="Del Olmo V."/>
            <person name="Hegedusova E."/>
            <person name="Saus E."/>
            <person name="Pryszcz L."/>
            <person name="Cillingova A."/>
            <person name="Nosek J."/>
            <person name="Gabaldon T."/>
        </authorList>
    </citation>
    <scope>NUCLEOTIDE SEQUENCE [LARGE SCALE GENOMIC DNA]</scope>
    <source>
        <strain evidence="21 22">CBS 12239</strain>
    </source>
</reference>
<dbReference type="InterPro" id="IPR048024">
    <property type="entry name" value="Fxna-like_M28_dom"/>
</dbReference>
<evidence type="ECO:0000259" key="20">
    <source>
        <dbReference type="Pfam" id="PF22251"/>
    </source>
</evidence>
<accession>A0AAD5BJK4</accession>
<feature type="region of interest" description="Disordered" evidence="16">
    <location>
        <begin position="1"/>
        <end position="24"/>
    </location>
</feature>
<dbReference type="Pfam" id="PF04389">
    <property type="entry name" value="Peptidase_M28"/>
    <property type="match status" value="1"/>
</dbReference>
<keyword evidence="5" id="KW-0926">Vacuole</keyword>
<dbReference type="RefSeq" id="XP_051611125.1">
    <property type="nucleotide sequence ID" value="XM_051753022.1"/>
</dbReference>
<gene>
    <name evidence="21" type="ORF">KGF57_000359</name>
</gene>
<feature type="compositionally biased region" description="Basic and acidic residues" evidence="16">
    <location>
        <begin position="12"/>
        <end position="21"/>
    </location>
</feature>
<comment type="subcellular location">
    <subcellularLocation>
        <location evidence="3">Vacuole membrane</location>
        <topology evidence="3">Multi-pass membrane protein</topology>
    </subcellularLocation>
</comment>
<feature type="transmembrane region" description="Helical" evidence="17">
    <location>
        <begin position="376"/>
        <end position="399"/>
    </location>
</feature>
<comment type="caution">
    <text evidence="21">The sequence shown here is derived from an EMBL/GenBank/DDBJ whole genome shotgun (WGS) entry which is preliminary data.</text>
</comment>
<dbReference type="GO" id="GO:0046872">
    <property type="term" value="F:metal ion binding"/>
    <property type="evidence" value="ECO:0007669"/>
    <property type="project" value="UniProtKB-KW"/>
</dbReference>
<dbReference type="EC" id="3.4.-.-" evidence="15"/>
<evidence type="ECO:0000256" key="12">
    <source>
        <dbReference type="ARBA" id="ARBA00023049"/>
    </source>
</evidence>
<keyword evidence="12" id="KW-0482">Metalloprotease</keyword>
<evidence type="ECO:0000256" key="4">
    <source>
        <dbReference type="ARBA" id="ARBA00010918"/>
    </source>
</evidence>
<feature type="transmembrane region" description="Helical" evidence="17">
    <location>
        <begin position="46"/>
        <end position="63"/>
    </location>
</feature>
<keyword evidence="13 17" id="KW-0472">Membrane</keyword>
<feature type="transmembrane region" description="Helical" evidence="17">
    <location>
        <begin position="445"/>
        <end position="463"/>
    </location>
</feature>
<dbReference type="Pfam" id="PF22251">
    <property type="entry name" value="PFF1_TM"/>
    <property type="match status" value="2"/>
</dbReference>
<evidence type="ECO:0000256" key="5">
    <source>
        <dbReference type="ARBA" id="ARBA00022554"/>
    </source>
</evidence>
<keyword evidence="6 15" id="KW-0645">Protease</keyword>
<dbReference type="Proteomes" id="UP001204833">
    <property type="component" value="Unassembled WGS sequence"/>
</dbReference>
<dbReference type="InterPro" id="IPR045175">
    <property type="entry name" value="M28_fam"/>
</dbReference>
<evidence type="ECO:0000256" key="17">
    <source>
        <dbReference type="SAM" id="Phobius"/>
    </source>
</evidence>
<evidence type="ECO:0000256" key="3">
    <source>
        <dbReference type="ARBA" id="ARBA00004128"/>
    </source>
</evidence>
<evidence type="ECO:0000256" key="1">
    <source>
        <dbReference type="ARBA" id="ARBA00001947"/>
    </source>
</evidence>
<evidence type="ECO:0000256" key="2">
    <source>
        <dbReference type="ARBA" id="ARBA00003273"/>
    </source>
</evidence>
<keyword evidence="14" id="KW-0325">Glycoprotein</keyword>